<feature type="transmembrane region" description="Helical" evidence="1">
    <location>
        <begin position="309"/>
        <end position="333"/>
    </location>
</feature>
<name>A0ABS1HJM6_9BACT</name>
<organism evidence="3 4">
    <name type="scientific">Carboxylicivirga marina</name>
    <dbReference type="NCBI Taxonomy" id="2800988"/>
    <lineage>
        <taxon>Bacteria</taxon>
        <taxon>Pseudomonadati</taxon>
        <taxon>Bacteroidota</taxon>
        <taxon>Bacteroidia</taxon>
        <taxon>Marinilabiliales</taxon>
        <taxon>Marinilabiliaceae</taxon>
        <taxon>Carboxylicivirga</taxon>
    </lineage>
</organism>
<feature type="transmembrane region" description="Helical" evidence="1">
    <location>
        <begin position="20"/>
        <end position="40"/>
    </location>
</feature>
<gene>
    <name evidence="3" type="ORF">JIV24_10720</name>
</gene>
<keyword evidence="1" id="KW-0472">Membrane</keyword>
<evidence type="ECO:0000259" key="2">
    <source>
        <dbReference type="Pfam" id="PF12704"/>
    </source>
</evidence>
<evidence type="ECO:0000256" key="1">
    <source>
        <dbReference type="SAM" id="Phobius"/>
    </source>
</evidence>
<proteinExistence type="predicted"/>
<feature type="domain" description="MacB-like periplasmic core" evidence="2">
    <location>
        <begin position="100"/>
        <end position="199"/>
    </location>
</feature>
<dbReference type="RefSeq" id="WP_200465035.1">
    <property type="nucleotide sequence ID" value="NZ_JAENRR010000022.1"/>
</dbReference>
<sequence length="392" mass="43811">MIQSLYLGLKYLQYHIYRTIILIGAIGVILYLPLGLGRLISESETQMMARADATPLIIGAKDNATDLVINSIYFEQCNVEQITFSKANELDRLGFGYSIPFISVFNARNYPIVGTTLDYFRFRNLDIEEGHNLQFVGECVLGALVAESLNLGPGDSLVSSPDNFLDLAGSYPLQMKVVGVLKTSNTPDDRAVFTDLKTNWVIMGLGHGHEDMTEVKDPTLILEQDSTSITASAKLFIYNKIDGEKLESFHFHGDKSNFPITSILFIPDNHKAATLLRGRYKTDIIQEQILIPSEVIANLLENIFRIKHIFNTVFILVGFATLLILSLIIVLTLRLRKKELYTMFTIGSSKTKTFEIVVSELLVIIVGSLMLAAALYAISGYFVESFIQQFIL</sequence>
<dbReference type="Pfam" id="PF12704">
    <property type="entry name" value="MacB_PCD"/>
    <property type="match status" value="1"/>
</dbReference>
<keyword evidence="1" id="KW-0812">Transmembrane</keyword>
<dbReference type="EMBL" id="JAENRR010000022">
    <property type="protein sequence ID" value="MBK3517805.1"/>
    <property type="molecule type" value="Genomic_DNA"/>
</dbReference>
<dbReference type="InterPro" id="IPR025857">
    <property type="entry name" value="MacB_PCD"/>
</dbReference>
<dbReference type="Proteomes" id="UP000605676">
    <property type="component" value="Unassembled WGS sequence"/>
</dbReference>
<comment type="caution">
    <text evidence="3">The sequence shown here is derived from an EMBL/GenBank/DDBJ whole genome shotgun (WGS) entry which is preliminary data.</text>
</comment>
<evidence type="ECO:0000313" key="3">
    <source>
        <dbReference type="EMBL" id="MBK3517805.1"/>
    </source>
</evidence>
<accession>A0ABS1HJM6</accession>
<keyword evidence="4" id="KW-1185">Reference proteome</keyword>
<reference evidence="3 4" key="1">
    <citation type="submission" date="2021-01" db="EMBL/GenBank/DDBJ databases">
        <title>Carboxyliciviraga sp.nov., isolated from coastal sediments.</title>
        <authorList>
            <person name="Lu D."/>
            <person name="Zhang T."/>
        </authorList>
    </citation>
    <scope>NUCLEOTIDE SEQUENCE [LARGE SCALE GENOMIC DNA]</scope>
    <source>
        <strain evidence="3 4">N1Y132</strain>
    </source>
</reference>
<feature type="transmembrane region" description="Helical" evidence="1">
    <location>
        <begin position="354"/>
        <end position="378"/>
    </location>
</feature>
<evidence type="ECO:0000313" key="4">
    <source>
        <dbReference type="Proteomes" id="UP000605676"/>
    </source>
</evidence>
<keyword evidence="1" id="KW-1133">Transmembrane helix</keyword>
<protein>
    <submittedName>
        <fullName evidence="3">ABC transporter permease</fullName>
    </submittedName>
</protein>